<evidence type="ECO:0000313" key="2">
    <source>
        <dbReference type="Proteomes" id="UP001457282"/>
    </source>
</evidence>
<reference evidence="1 2" key="1">
    <citation type="journal article" date="2023" name="G3 (Bethesda)">
        <title>A chromosome-length genome assembly and annotation of blackberry (Rubus argutus, cv. 'Hillquist').</title>
        <authorList>
            <person name="Bruna T."/>
            <person name="Aryal R."/>
            <person name="Dudchenko O."/>
            <person name="Sargent D.J."/>
            <person name="Mead D."/>
            <person name="Buti M."/>
            <person name="Cavallini A."/>
            <person name="Hytonen T."/>
            <person name="Andres J."/>
            <person name="Pham M."/>
            <person name="Weisz D."/>
            <person name="Mascagni F."/>
            <person name="Usai G."/>
            <person name="Natali L."/>
            <person name="Bassil N."/>
            <person name="Fernandez G.E."/>
            <person name="Lomsadze A."/>
            <person name="Armour M."/>
            <person name="Olukolu B."/>
            <person name="Poorten T."/>
            <person name="Britton C."/>
            <person name="Davik J."/>
            <person name="Ashrafi H."/>
            <person name="Aiden E.L."/>
            <person name="Borodovsky M."/>
            <person name="Worthington M."/>
        </authorList>
    </citation>
    <scope>NUCLEOTIDE SEQUENCE [LARGE SCALE GENOMIC DNA]</scope>
    <source>
        <strain evidence="1">PI 553951</strain>
    </source>
</reference>
<comment type="caution">
    <text evidence="1">The sequence shown here is derived from an EMBL/GenBank/DDBJ whole genome shotgun (WGS) entry which is preliminary data.</text>
</comment>
<keyword evidence="2" id="KW-1185">Reference proteome</keyword>
<organism evidence="1 2">
    <name type="scientific">Rubus argutus</name>
    <name type="common">Southern blackberry</name>
    <dbReference type="NCBI Taxonomy" id="59490"/>
    <lineage>
        <taxon>Eukaryota</taxon>
        <taxon>Viridiplantae</taxon>
        <taxon>Streptophyta</taxon>
        <taxon>Embryophyta</taxon>
        <taxon>Tracheophyta</taxon>
        <taxon>Spermatophyta</taxon>
        <taxon>Magnoliopsida</taxon>
        <taxon>eudicotyledons</taxon>
        <taxon>Gunneridae</taxon>
        <taxon>Pentapetalae</taxon>
        <taxon>rosids</taxon>
        <taxon>fabids</taxon>
        <taxon>Rosales</taxon>
        <taxon>Rosaceae</taxon>
        <taxon>Rosoideae</taxon>
        <taxon>Rosoideae incertae sedis</taxon>
        <taxon>Rubus</taxon>
    </lineage>
</organism>
<protein>
    <submittedName>
        <fullName evidence="1">Uncharacterized protein</fullName>
    </submittedName>
</protein>
<gene>
    <name evidence="1" type="ORF">M0R45_025541</name>
</gene>
<accession>A0AAW1WUG3</accession>
<evidence type="ECO:0000313" key="1">
    <source>
        <dbReference type="EMBL" id="KAK9928404.1"/>
    </source>
</evidence>
<dbReference type="Proteomes" id="UP001457282">
    <property type="component" value="Unassembled WGS sequence"/>
</dbReference>
<dbReference type="AlphaFoldDB" id="A0AAW1WUG3"/>
<sequence>MLFEKYSFESKVWHISEPNPRGGEDLLVIKIRFYTKIGVTFRIDSPIIYCGEPFLSKRKFTIPNLSRGKLLSNKSEYAWRMADFLSEEFGDAPPVPEDV</sequence>
<proteinExistence type="predicted"/>
<name>A0AAW1WUG3_RUBAR</name>
<dbReference type="EMBL" id="JBEDUW010000005">
    <property type="protein sequence ID" value="KAK9928404.1"/>
    <property type="molecule type" value="Genomic_DNA"/>
</dbReference>